<dbReference type="SMART" id="SM00448">
    <property type="entry name" value="REC"/>
    <property type="match status" value="1"/>
</dbReference>
<organism evidence="10 11">
    <name type="scientific">Allorhizobium borbori</name>
    <dbReference type="NCBI Taxonomy" id="485907"/>
    <lineage>
        <taxon>Bacteria</taxon>
        <taxon>Pseudomonadati</taxon>
        <taxon>Pseudomonadota</taxon>
        <taxon>Alphaproteobacteria</taxon>
        <taxon>Hyphomicrobiales</taxon>
        <taxon>Rhizobiaceae</taxon>
        <taxon>Rhizobium/Agrobacterium group</taxon>
        <taxon>Allorhizobium</taxon>
    </lineage>
</organism>
<dbReference type="PROSITE" id="PS51755">
    <property type="entry name" value="OMPR_PHOB"/>
    <property type="match status" value="1"/>
</dbReference>
<dbReference type="Gene3D" id="3.40.50.2300">
    <property type="match status" value="1"/>
</dbReference>
<keyword evidence="1 6" id="KW-0597">Phosphoprotein</keyword>
<evidence type="ECO:0000259" key="9">
    <source>
        <dbReference type="PROSITE" id="PS51755"/>
    </source>
</evidence>
<dbReference type="SMART" id="SM00862">
    <property type="entry name" value="Trans_reg_C"/>
    <property type="match status" value="1"/>
</dbReference>
<evidence type="ECO:0000256" key="7">
    <source>
        <dbReference type="PROSITE-ProRule" id="PRU01091"/>
    </source>
</evidence>
<dbReference type="CDD" id="cd00383">
    <property type="entry name" value="trans_reg_C"/>
    <property type="match status" value="1"/>
</dbReference>
<reference evidence="10 11" key="1">
    <citation type="submission" date="2020-08" db="EMBL/GenBank/DDBJ databases">
        <title>Genomic Encyclopedia of Type Strains, Phase IV (KMG-IV): sequencing the most valuable type-strain genomes for metagenomic binning, comparative biology and taxonomic classification.</title>
        <authorList>
            <person name="Goeker M."/>
        </authorList>
    </citation>
    <scope>NUCLEOTIDE SEQUENCE [LARGE SCALE GENOMIC DNA]</scope>
    <source>
        <strain evidence="10 11">DSM 26385</strain>
    </source>
</reference>
<evidence type="ECO:0000256" key="5">
    <source>
        <dbReference type="ARBA" id="ARBA00023163"/>
    </source>
</evidence>
<dbReference type="GO" id="GO:0005829">
    <property type="term" value="C:cytosol"/>
    <property type="evidence" value="ECO:0007669"/>
    <property type="project" value="TreeGrafter"/>
</dbReference>
<dbReference type="SUPFAM" id="SSF52172">
    <property type="entry name" value="CheY-like"/>
    <property type="match status" value="1"/>
</dbReference>
<dbReference type="GO" id="GO:0006355">
    <property type="term" value="P:regulation of DNA-templated transcription"/>
    <property type="evidence" value="ECO:0007669"/>
    <property type="project" value="InterPro"/>
</dbReference>
<dbReference type="InterPro" id="IPR011006">
    <property type="entry name" value="CheY-like_superfamily"/>
</dbReference>
<dbReference type="EMBL" id="JACIDU010000008">
    <property type="protein sequence ID" value="MBB4103770.1"/>
    <property type="molecule type" value="Genomic_DNA"/>
</dbReference>
<dbReference type="PANTHER" id="PTHR48111">
    <property type="entry name" value="REGULATOR OF RPOS"/>
    <property type="match status" value="1"/>
</dbReference>
<dbReference type="RefSeq" id="WP_183792604.1">
    <property type="nucleotide sequence ID" value="NZ_JACIDU010000008.1"/>
</dbReference>
<dbReference type="InterPro" id="IPR001789">
    <property type="entry name" value="Sig_transdc_resp-reg_receiver"/>
</dbReference>
<dbReference type="InterPro" id="IPR001867">
    <property type="entry name" value="OmpR/PhoB-type_DNA-bd"/>
</dbReference>
<name>A0A7W6K225_9HYPH</name>
<dbReference type="SUPFAM" id="SSF46894">
    <property type="entry name" value="C-terminal effector domain of the bipartite response regulators"/>
    <property type="match status" value="1"/>
</dbReference>
<dbReference type="GO" id="GO:0032993">
    <property type="term" value="C:protein-DNA complex"/>
    <property type="evidence" value="ECO:0007669"/>
    <property type="project" value="TreeGrafter"/>
</dbReference>
<evidence type="ECO:0000256" key="3">
    <source>
        <dbReference type="ARBA" id="ARBA00023015"/>
    </source>
</evidence>
<gene>
    <name evidence="10" type="ORF">GGQ66_002338</name>
</gene>
<keyword evidence="3" id="KW-0805">Transcription regulation</keyword>
<feature type="domain" description="OmpR/PhoB-type" evidence="9">
    <location>
        <begin position="125"/>
        <end position="219"/>
    </location>
</feature>
<dbReference type="Pfam" id="PF00072">
    <property type="entry name" value="Response_reg"/>
    <property type="match status" value="1"/>
</dbReference>
<evidence type="ECO:0000313" key="10">
    <source>
        <dbReference type="EMBL" id="MBB4103770.1"/>
    </source>
</evidence>
<evidence type="ECO:0000256" key="1">
    <source>
        <dbReference type="ARBA" id="ARBA00022553"/>
    </source>
</evidence>
<evidence type="ECO:0000256" key="4">
    <source>
        <dbReference type="ARBA" id="ARBA00023125"/>
    </source>
</evidence>
<dbReference type="Gene3D" id="1.10.10.10">
    <property type="entry name" value="Winged helix-like DNA-binding domain superfamily/Winged helix DNA-binding domain"/>
    <property type="match status" value="1"/>
</dbReference>
<dbReference type="Gene3D" id="6.10.250.690">
    <property type="match status" value="1"/>
</dbReference>
<feature type="domain" description="Response regulatory" evidence="8">
    <location>
        <begin position="2"/>
        <end position="116"/>
    </location>
</feature>
<keyword evidence="11" id="KW-1185">Reference proteome</keyword>
<dbReference type="GO" id="GO:0000156">
    <property type="term" value="F:phosphorelay response regulator activity"/>
    <property type="evidence" value="ECO:0007669"/>
    <property type="project" value="TreeGrafter"/>
</dbReference>
<protein>
    <submittedName>
        <fullName evidence="10">DNA-binding response OmpR family regulator</fullName>
    </submittedName>
</protein>
<proteinExistence type="predicted"/>
<dbReference type="GO" id="GO:0000976">
    <property type="term" value="F:transcription cis-regulatory region binding"/>
    <property type="evidence" value="ECO:0007669"/>
    <property type="project" value="TreeGrafter"/>
</dbReference>
<keyword evidence="4 7" id="KW-0238">DNA-binding</keyword>
<evidence type="ECO:0000259" key="8">
    <source>
        <dbReference type="PROSITE" id="PS50110"/>
    </source>
</evidence>
<keyword evidence="5" id="KW-0804">Transcription</keyword>
<dbReference type="InterPro" id="IPR039420">
    <property type="entry name" value="WalR-like"/>
</dbReference>
<dbReference type="Proteomes" id="UP000584824">
    <property type="component" value="Unassembled WGS sequence"/>
</dbReference>
<dbReference type="FunFam" id="3.40.50.2300:FF:000002">
    <property type="entry name" value="DNA-binding response regulator PhoP"/>
    <property type="match status" value="1"/>
</dbReference>
<dbReference type="AlphaFoldDB" id="A0A7W6K225"/>
<evidence type="ECO:0000256" key="2">
    <source>
        <dbReference type="ARBA" id="ARBA00023012"/>
    </source>
</evidence>
<evidence type="ECO:0000256" key="6">
    <source>
        <dbReference type="PROSITE-ProRule" id="PRU00169"/>
    </source>
</evidence>
<dbReference type="Pfam" id="PF00486">
    <property type="entry name" value="Trans_reg_C"/>
    <property type="match status" value="1"/>
</dbReference>
<comment type="caution">
    <text evidence="10">The sequence shown here is derived from an EMBL/GenBank/DDBJ whole genome shotgun (WGS) entry which is preliminary data.</text>
</comment>
<dbReference type="PROSITE" id="PS50110">
    <property type="entry name" value="RESPONSE_REGULATORY"/>
    <property type="match status" value="1"/>
</dbReference>
<accession>A0A7W6K225</accession>
<dbReference type="InterPro" id="IPR036388">
    <property type="entry name" value="WH-like_DNA-bd_sf"/>
</dbReference>
<feature type="DNA-binding region" description="OmpR/PhoB-type" evidence="7">
    <location>
        <begin position="125"/>
        <end position="219"/>
    </location>
</feature>
<sequence length="226" mass="25026">MRILIAEDDGNIAEYLKGKLEVEGYQVTHESHGPAVWERGEMDEFDVIVLDLGLPGLDGLSILRRWRKAGVQTPVLVLTARGSWMERVDGFDAGADDYLPKPFRSEELLARLRALLRRARTVKPTQAIGAGRFTIDKAAMRISFDGAPLALTPLEYRLLECLIDRAGEIMTPYELAEKVQGRDDATAKNAVEAIITRLRRKTAPDAIENRRGFGYLLPVAGKGVGP</sequence>
<keyword evidence="2" id="KW-0902">Two-component regulatory system</keyword>
<dbReference type="InterPro" id="IPR016032">
    <property type="entry name" value="Sig_transdc_resp-reg_C-effctor"/>
</dbReference>
<evidence type="ECO:0000313" key="11">
    <source>
        <dbReference type="Proteomes" id="UP000584824"/>
    </source>
</evidence>
<dbReference type="PANTHER" id="PTHR48111:SF1">
    <property type="entry name" value="TWO-COMPONENT RESPONSE REGULATOR ORR33"/>
    <property type="match status" value="1"/>
</dbReference>
<feature type="modified residue" description="4-aspartylphosphate" evidence="6">
    <location>
        <position position="51"/>
    </location>
</feature>